<protein>
    <submittedName>
        <fullName evidence="2">GNAT family N-acetyltransferase</fullName>
    </submittedName>
</protein>
<name>A0ABV2YDY7_9ACTN</name>
<evidence type="ECO:0000313" key="3">
    <source>
        <dbReference type="Proteomes" id="UP001550850"/>
    </source>
</evidence>
<dbReference type="InterPro" id="IPR000182">
    <property type="entry name" value="GNAT_dom"/>
</dbReference>
<dbReference type="Proteomes" id="UP001550850">
    <property type="component" value="Unassembled WGS sequence"/>
</dbReference>
<dbReference type="InterPro" id="IPR051908">
    <property type="entry name" value="Ribosomal_N-acetyltransferase"/>
</dbReference>
<feature type="domain" description="N-acetyltransferase" evidence="1">
    <location>
        <begin position="31"/>
        <end position="180"/>
    </location>
</feature>
<dbReference type="Pfam" id="PF13302">
    <property type="entry name" value="Acetyltransf_3"/>
    <property type="match status" value="1"/>
</dbReference>
<dbReference type="Gene3D" id="3.40.630.30">
    <property type="match status" value="1"/>
</dbReference>
<dbReference type="PANTHER" id="PTHR43441:SF10">
    <property type="entry name" value="ACETYLTRANSFERASE"/>
    <property type="match status" value="1"/>
</dbReference>
<gene>
    <name evidence="2" type="ORF">AB0E65_06785</name>
</gene>
<dbReference type="SUPFAM" id="SSF55729">
    <property type="entry name" value="Acyl-CoA N-acyltransferases (Nat)"/>
    <property type="match status" value="1"/>
</dbReference>
<keyword evidence="3" id="KW-1185">Reference proteome</keyword>
<evidence type="ECO:0000313" key="2">
    <source>
        <dbReference type="EMBL" id="MEU3553916.1"/>
    </source>
</evidence>
<dbReference type="EMBL" id="JBEZUR010000006">
    <property type="protein sequence ID" value="MEU3553916.1"/>
    <property type="molecule type" value="Genomic_DNA"/>
</dbReference>
<dbReference type="PANTHER" id="PTHR43441">
    <property type="entry name" value="RIBOSOMAL-PROTEIN-SERINE ACETYLTRANSFERASE"/>
    <property type="match status" value="1"/>
</dbReference>
<comment type="caution">
    <text evidence="2">The sequence shown here is derived from an EMBL/GenBank/DDBJ whole genome shotgun (WGS) entry which is preliminary data.</text>
</comment>
<evidence type="ECO:0000259" key="1">
    <source>
        <dbReference type="PROSITE" id="PS51186"/>
    </source>
</evidence>
<sequence>MEPVTLSTARLLLRPLGPGDAGAVLAACQDPEIRRWTGVPSPYLAEHARAFAGKAAPAAWASDTEYVFGAFLADPGRRGGAGDLAACLGLKTRGQDTFELGFWAVKEHRGRGHVTEAALALCRWAFDALGAARVEWRAGVGNDASRAVADRCGFVHEGVLRQAVLSGGVRHDAWIASLLPTDLDERTPAVGAAL</sequence>
<reference evidence="2 3" key="1">
    <citation type="submission" date="2024-06" db="EMBL/GenBank/DDBJ databases">
        <title>The Natural Products Discovery Center: Release of the First 8490 Sequenced Strains for Exploring Actinobacteria Biosynthetic Diversity.</title>
        <authorList>
            <person name="Kalkreuter E."/>
            <person name="Kautsar S.A."/>
            <person name="Yang D."/>
            <person name="Bader C.D."/>
            <person name="Teijaro C.N."/>
            <person name="Fluegel L."/>
            <person name="Davis C.M."/>
            <person name="Simpson J.R."/>
            <person name="Lauterbach L."/>
            <person name="Steele A.D."/>
            <person name="Gui C."/>
            <person name="Meng S."/>
            <person name="Li G."/>
            <person name="Viehrig K."/>
            <person name="Ye F."/>
            <person name="Su P."/>
            <person name="Kiefer A.F."/>
            <person name="Nichols A."/>
            <person name="Cepeda A.J."/>
            <person name="Yan W."/>
            <person name="Fan B."/>
            <person name="Jiang Y."/>
            <person name="Adhikari A."/>
            <person name="Zheng C.-J."/>
            <person name="Schuster L."/>
            <person name="Cowan T.M."/>
            <person name="Smanski M.J."/>
            <person name="Chevrette M.G."/>
            <person name="De Carvalho L.P.S."/>
            <person name="Shen B."/>
        </authorList>
    </citation>
    <scope>NUCLEOTIDE SEQUENCE [LARGE SCALE GENOMIC DNA]</scope>
    <source>
        <strain evidence="2 3">NPDC038104</strain>
    </source>
</reference>
<dbReference type="PROSITE" id="PS51186">
    <property type="entry name" value="GNAT"/>
    <property type="match status" value="1"/>
</dbReference>
<dbReference type="InterPro" id="IPR016181">
    <property type="entry name" value="Acyl_CoA_acyltransferase"/>
</dbReference>
<proteinExistence type="predicted"/>
<dbReference type="RefSeq" id="WP_108955088.1">
    <property type="nucleotide sequence ID" value="NZ_BEVZ01000005.1"/>
</dbReference>
<accession>A0ABV2YDY7</accession>
<organism evidence="2 3">
    <name type="scientific">Streptomyces fragilis</name>
    <dbReference type="NCBI Taxonomy" id="67301"/>
    <lineage>
        <taxon>Bacteria</taxon>
        <taxon>Bacillati</taxon>
        <taxon>Actinomycetota</taxon>
        <taxon>Actinomycetes</taxon>
        <taxon>Kitasatosporales</taxon>
        <taxon>Streptomycetaceae</taxon>
        <taxon>Streptomyces</taxon>
    </lineage>
</organism>